<protein>
    <submittedName>
        <fullName evidence="2">Uncharacterized protein</fullName>
    </submittedName>
</protein>
<sequence>MQNREGERNPGRERDEEEEQNREGSVLRLVVCDLVNVRSKVVISSFTYNGLANPTKMVVLFNPLPCLLTNPLA</sequence>
<evidence type="ECO:0000313" key="3">
    <source>
        <dbReference type="Proteomes" id="UP001420932"/>
    </source>
</evidence>
<proteinExistence type="predicted"/>
<feature type="compositionally biased region" description="Basic and acidic residues" evidence="1">
    <location>
        <begin position="1"/>
        <end position="14"/>
    </location>
</feature>
<reference evidence="2 3" key="1">
    <citation type="submission" date="2024-01" db="EMBL/GenBank/DDBJ databases">
        <title>Genome assemblies of Stephania.</title>
        <authorList>
            <person name="Yang L."/>
        </authorList>
    </citation>
    <scope>NUCLEOTIDE SEQUENCE [LARGE SCALE GENOMIC DNA]</scope>
    <source>
        <strain evidence="2">YNDBR</strain>
        <tissue evidence="2">Leaf</tissue>
    </source>
</reference>
<name>A0AAP0KWI0_9MAGN</name>
<comment type="caution">
    <text evidence="2">The sequence shown here is derived from an EMBL/GenBank/DDBJ whole genome shotgun (WGS) entry which is preliminary data.</text>
</comment>
<accession>A0AAP0KWI0</accession>
<evidence type="ECO:0000256" key="1">
    <source>
        <dbReference type="SAM" id="MobiDB-lite"/>
    </source>
</evidence>
<dbReference type="AlphaFoldDB" id="A0AAP0KWI0"/>
<dbReference type="Proteomes" id="UP001420932">
    <property type="component" value="Unassembled WGS sequence"/>
</dbReference>
<keyword evidence="3" id="KW-1185">Reference proteome</keyword>
<organism evidence="2 3">
    <name type="scientific">Stephania yunnanensis</name>
    <dbReference type="NCBI Taxonomy" id="152371"/>
    <lineage>
        <taxon>Eukaryota</taxon>
        <taxon>Viridiplantae</taxon>
        <taxon>Streptophyta</taxon>
        <taxon>Embryophyta</taxon>
        <taxon>Tracheophyta</taxon>
        <taxon>Spermatophyta</taxon>
        <taxon>Magnoliopsida</taxon>
        <taxon>Ranunculales</taxon>
        <taxon>Menispermaceae</taxon>
        <taxon>Menispermoideae</taxon>
        <taxon>Cissampelideae</taxon>
        <taxon>Stephania</taxon>
    </lineage>
</organism>
<feature type="region of interest" description="Disordered" evidence="1">
    <location>
        <begin position="1"/>
        <end position="24"/>
    </location>
</feature>
<dbReference type="EMBL" id="JBBNAF010000003">
    <property type="protein sequence ID" value="KAK9160077.1"/>
    <property type="molecule type" value="Genomic_DNA"/>
</dbReference>
<evidence type="ECO:0000313" key="2">
    <source>
        <dbReference type="EMBL" id="KAK9160077.1"/>
    </source>
</evidence>
<gene>
    <name evidence="2" type="ORF">Syun_006418</name>
</gene>